<feature type="compositionally biased region" description="Low complexity" evidence="1">
    <location>
        <begin position="149"/>
        <end position="168"/>
    </location>
</feature>
<feature type="compositionally biased region" description="Polar residues" evidence="1">
    <location>
        <begin position="55"/>
        <end position="77"/>
    </location>
</feature>
<feature type="compositionally biased region" description="Pro residues" evidence="1">
    <location>
        <begin position="1"/>
        <end position="11"/>
    </location>
</feature>
<feature type="compositionally biased region" description="Polar residues" evidence="1">
    <location>
        <begin position="169"/>
        <end position="190"/>
    </location>
</feature>
<dbReference type="AlphaFoldDB" id="A0A0F7SGC6"/>
<evidence type="ECO:0000256" key="1">
    <source>
        <dbReference type="SAM" id="MobiDB-lite"/>
    </source>
</evidence>
<feature type="region of interest" description="Disordered" evidence="1">
    <location>
        <begin position="220"/>
        <end position="332"/>
    </location>
</feature>
<proteinExistence type="predicted"/>
<feature type="compositionally biased region" description="Low complexity" evidence="1">
    <location>
        <begin position="22"/>
        <end position="44"/>
    </location>
</feature>
<reference evidence="2" key="1">
    <citation type="submission" date="2014-08" db="EMBL/GenBank/DDBJ databases">
        <authorList>
            <person name="Sharma Rahul"/>
            <person name="Thines Marco"/>
        </authorList>
    </citation>
    <scope>NUCLEOTIDE SEQUENCE</scope>
</reference>
<feature type="region of interest" description="Disordered" evidence="1">
    <location>
        <begin position="1"/>
        <end position="109"/>
    </location>
</feature>
<feature type="compositionally biased region" description="Basic residues" evidence="1">
    <location>
        <begin position="93"/>
        <end position="102"/>
    </location>
</feature>
<protein>
    <submittedName>
        <fullName evidence="2">Uncharacterized protein</fullName>
    </submittedName>
</protein>
<feature type="region of interest" description="Disordered" evidence="1">
    <location>
        <begin position="142"/>
        <end position="207"/>
    </location>
</feature>
<organism evidence="2">
    <name type="scientific">Phaffia rhodozyma</name>
    <name type="common">Yeast</name>
    <name type="synonym">Xanthophyllomyces dendrorhous</name>
    <dbReference type="NCBI Taxonomy" id="264483"/>
    <lineage>
        <taxon>Eukaryota</taxon>
        <taxon>Fungi</taxon>
        <taxon>Dikarya</taxon>
        <taxon>Basidiomycota</taxon>
        <taxon>Agaricomycotina</taxon>
        <taxon>Tremellomycetes</taxon>
        <taxon>Cystofilobasidiales</taxon>
        <taxon>Mrakiaceae</taxon>
        <taxon>Phaffia</taxon>
    </lineage>
</organism>
<evidence type="ECO:0000313" key="2">
    <source>
        <dbReference type="EMBL" id="CDZ96324.1"/>
    </source>
</evidence>
<name>A0A0F7SGC6_PHARH</name>
<dbReference type="EMBL" id="LN483116">
    <property type="protein sequence ID" value="CDZ96324.1"/>
    <property type="molecule type" value="Genomic_DNA"/>
</dbReference>
<accession>A0A0F7SGC6</accession>
<sequence>MAAHPSLPPTPSNAGKHLFSTRPRQQPPRARSASASPRPKQSPAIGPSFPCSPLAKNSQSRLSQSRPVSPVKQTSELTLWPPTTAPNADERRSRSRGAKKGARGKEKKIVLEEAFSSLELDAGVPSEADVWDMPIKASGRDVLTWQQTSSSSSPSKLPSSPRPRAARSQQGQPVSTSKSIAPFSRSSNQPLAGPFHHASSSSITAVSSNSNLTWQQALFETAHPASSRPKIRRRASLGNESGTAPVHLPRLGVPVKSNSIHHSSSMKNKRVSGSPPNNGERVNGSSYPAGTVGSDSGGVRRPEGEINTYAGGTFQNAPLAGDLPKPRFGARP</sequence>
<feature type="compositionally biased region" description="Polar residues" evidence="1">
    <location>
        <begin position="256"/>
        <end position="266"/>
    </location>
</feature>